<dbReference type="InterPro" id="IPR025476">
    <property type="entry name" value="Helitron_helicase-like"/>
</dbReference>
<reference evidence="2 3" key="1">
    <citation type="journal article" date="2010" name="Nature">
        <title>Genome sequence of the palaeopolyploid soybean.</title>
        <authorList>
            <person name="Schmutz J."/>
            <person name="Cannon S.B."/>
            <person name="Schlueter J."/>
            <person name="Ma J."/>
            <person name="Mitros T."/>
            <person name="Nelson W."/>
            <person name="Hyten D.L."/>
            <person name="Song Q."/>
            <person name="Thelen J.J."/>
            <person name="Cheng J."/>
            <person name="Xu D."/>
            <person name="Hellsten U."/>
            <person name="May G.D."/>
            <person name="Yu Y."/>
            <person name="Sakurai T."/>
            <person name="Umezawa T."/>
            <person name="Bhattacharyya M.K."/>
            <person name="Sandhu D."/>
            <person name="Valliyodan B."/>
            <person name="Lindquist E."/>
            <person name="Peto M."/>
            <person name="Grant D."/>
            <person name="Shu S."/>
            <person name="Goodstein D."/>
            <person name="Barry K."/>
            <person name="Futrell-Griggs M."/>
            <person name="Abernathy B."/>
            <person name="Du J."/>
            <person name="Tian Z."/>
            <person name="Zhu L."/>
            <person name="Gill N."/>
            <person name="Joshi T."/>
            <person name="Libault M."/>
            <person name="Sethuraman A."/>
            <person name="Zhang X.-C."/>
            <person name="Shinozaki K."/>
            <person name="Nguyen H.T."/>
            <person name="Wing R.A."/>
            <person name="Cregan P."/>
            <person name="Specht J."/>
            <person name="Grimwood J."/>
            <person name="Rokhsar D."/>
            <person name="Stacey G."/>
            <person name="Shoemaker R.C."/>
            <person name="Jackson S.A."/>
        </authorList>
    </citation>
    <scope>NUCLEOTIDE SEQUENCE</scope>
    <source>
        <strain evidence="3">cv. Williams 82</strain>
        <tissue evidence="2">Callus</tissue>
    </source>
</reference>
<name>K7KWA2_SOYBN</name>
<feature type="domain" description="Helitron helicase-like" evidence="1">
    <location>
        <begin position="201"/>
        <end position="370"/>
    </location>
</feature>
<evidence type="ECO:0000259" key="1">
    <source>
        <dbReference type="Pfam" id="PF14214"/>
    </source>
</evidence>
<dbReference type="EnsemblPlants" id="KRH54761">
    <property type="protein sequence ID" value="KRH54761"/>
    <property type="gene ID" value="GLYMA_06G207000"/>
</dbReference>
<organism evidence="2">
    <name type="scientific">Glycine max</name>
    <name type="common">Soybean</name>
    <name type="synonym">Glycine hispida</name>
    <dbReference type="NCBI Taxonomy" id="3847"/>
    <lineage>
        <taxon>Eukaryota</taxon>
        <taxon>Viridiplantae</taxon>
        <taxon>Streptophyta</taxon>
        <taxon>Embryophyta</taxon>
        <taxon>Tracheophyta</taxon>
        <taxon>Spermatophyta</taxon>
        <taxon>Magnoliopsida</taxon>
        <taxon>eudicotyledons</taxon>
        <taxon>Gunneridae</taxon>
        <taxon>Pentapetalae</taxon>
        <taxon>rosids</taxon>
        <taxon>fabids</taxon>
        <taxon>Fabales</taxon>
        <taxon>Fabaceae</taxon>
        <taxon>Papilionoideae</taxon>
        <taxon>50 kb inversion clade</taxon>
        <taxon>NPAAA clade</taxon>
        <taxon>indigoferoid/millettioid clade</taxon>
        <taxon>Phaseoleae</taxon>
        <taxon>Glycine</taxon>
        <taxon>Glycine subgen. Soja</taxon>
    </lineage>
</organism>
<dbReference type="SMR" id="K7KWA2"/>
<gene>
    <name evidence="2" type="ORF">GLYMA_06G207000</name>
</gene>
<proteinExistence type="predicted"/>
<reference evidence="2" key="3">
    <citation type="submission" date="2018-07" db="EMBL/GenBank/DDBJ databases">
        <title>WGS assembly of Glycine max.</title>
        <authorList>
            <person name="Schmutz J."/>
            <person name="Cannon S."/>
            <person name="Schlueter J."/>
            <person name="Ma J."/>
            <person name="Mitros T."/>
            <person name="Nelson W."/>
            <person name="Hyten D."/>
            <person name="Song Q."/>
            <person name="Thelen J."/>
            <person name="Cheng J."/>
            <person name="Xu D."/>
            <person name="Hellsten U."/>
            <person name="May G."/>
            <person name="Yu Y."/>
            <person name="Sakurai T."/>
            <person name="Umezawa T."/>
            <person name="Bhattacharyya M."/>
            <person name="Sandhu D."/>
            <person name="Valliyodan B."/>
            <person name="Lindquist E."/>
            <person name="Peto M."/>
            <person name="Grant D."/>
            <person name="Shu S."/>
            <person name="Goodstein D."/>
            <person name="Barry K."/>
            <person name="Futrell-Griggs M."/>
            <person name="Abernathy B."/>
            <person name="Du J."/>
            <person name="Tian Z."/>
            <person name="Zhu L."/>
            <person name="Gill N."/>
            <person name="Joshi T."/>
            <person name="Libault M."/>
            <person name="Sethuraman A."/>
            <person name="Zhang X."/>
            <person name="Shinozaki K."/>
            <person name="Nguyen H."/>
            <person name="Wing R."/>
            <person name="Cregan P."/>
            <person name="Specht J."/>
            <person name="Grimwood J."/>
            <person name="Rokhsar D."/>
            <person name="Stacey G."/>
            <person name="Shoemaker R."/>
            <person name="Jackson S."/>
        </authorList>
    </citation>
    <scope>NUCLEOTIDE SEQUENCE</scope>
    <source>
        <tissue evidence="2">Callus</tissue>
    </source>
</reference>
<dbReference type="PANTHER" id="PTHR45786:SF66">
    <property type="entry name" value="HOOK MOTIF PROTEIN, PUTATIVE-RELATED"/>
    <property type="match status" value="1"/>
</dbReference>
<dbReference type="Gramene" id="KRH54761">
    <property type="protein sequence ID" value="KRH54761"/>
    <property type="gene ID" value="GLYMA_06G207000"/>
</dbReference>
<evidence type="ECO:0000313" key="2">
    <source>
        <dbReference type="EMBL" id="KRH54761.1"/>
    </source>
</evidence>
<dbReference type="HOGENOM" id="CLU_001324_5_6_1"/>
<dbReference type="STRING" id="3847.K7KWA2"/>
<evidence type="ECO:0000313" key="3">
    <source>
        <dbReference type="EnsemblPlants" id="KRH54761"/>
    </source>
</evidence>
<sequence>MFAFTSPGIKFDKSYNTGKGPPTFRIHGQTHHLIGSLLPMPNNLPKFAQLYIYDTDNEIINRLSQNPLVFILMSHIMHDMFDEQIIIAIKDMLDHHNHYAQRFRMARDKLHSAAVPDLKMKLISQRQTYGRLYNLPTTTEVAALIVDDEHSADKRDIIIEKQSRLLKRIHELHPTYLPLQYPLLYPKGEDGYRLNIPHKDHANIHAAKRKQQWIVDGYCMIESQKLNYVRQHQQQLRVDKYINLTGSNDHPETLGRDRGKRIILPSSFVGGQRYMEQLYFDGMAICGHLGFPDLFLTMTCNPTWPEIQRKVTQSNLTPNNCPDIITRVFKIKLNQLMYDLKHDNIFGNIIGYIYTIEWQKKGLSHAHILIFLHPSNKLPNPHDIDQTISAEIPDKQSQAQLFEIVSNHMMHGPCGFANKKSPCMTNGKCIRCFPKKFHGATIVDQDGFPVYRRRNDGRTVMKNEIELNNRFVVPYNPQLLLKYKTHLNVEWCNQSTSIKYLFKYINKGSDRIIASLGNQDEIKQYLDCRYPSILT</sequence>
<reference evidence="3" key="2">
    <citation type="submission" date="2018-02" db="UniProtKB">
        <authorList>
            <consortium name="EnsemblPlants"/>
        </authorList>
    </citation>
    <scope>IDENTIFICATION</scope>
    <source>
        <strain evidence="3">Williams 82</strain>
    </source>
</reference>
<evidence type="ECO:0000313" key="4">
    <source>
        <dbReference type="Proteomes" id="UP000008827"/>
    </source>
</evidence>
<dbReference type="AlphaFoldDB" id="K7KWA2"/>
<dbReference type="InParanoid" id="K7KWA2"/>
<protein>
    <recommendedName>
        <fullName evidence="1">Helitron helicase-like domain-containing protein</fullName>
    </recommendedName>
</protein>
<dbReference type="eggNOG" id="KOG0987">
    <property type="taxonomic scope" value="Eukaryota"/>
</dbReference>
<dbReference type="Pfam" id="PF14214">
    <property type="entry name" value="Helitron_like_N"/>
    <property type="match status" value="1"/>
</dbReference>
<keyword evidence="4" id="KW-1185">Reference proteome</keyword>
<dbReference type="PaxDb" id="3847-GLYMA06G22861.1"/>
<dbReference type="OMA" id="LMSHIMH"/>
<dbReference type="Proteomes" id="UP000008827">
    <property type="component" value="Chromosome 6"/>
</dbReference>
<dbReference type="PANTHER" id="PTHR45786">
    <property type="entry name" value="DNA BINDING PROTEIN-LIKE"/>
    <property type="match status" value="1"/>
</dbReference>
<dbReference type="EMBL" id="CM000839">
    <property type="protein sequence ID" value="KRH54761.1"/>
    <property type="molecule type" value="Genomic_DNA"/>
</dbReference>
<accession>K7KWA2</accession>